<reference evidence="3 4" key="1">
    <citation type="submission" date="2020-07" db="EMBL/GenBank/DDBJ databases">
        <title>Sequencing the genomes of 1000 actinobacteria strains.</title>
        <authorList>
            <person name="Klenk H.-P."/>
        </authorList>
    </citation>
    <scope>NUCLEOTIDE SEQUENCE [LARGE SCALE GENOMIC DNA]</scope>
    <source>
        <strain evidence="3 4">DSM 45763</strain>
    </source>
</reference>
<sequence length="1088" mass="120717">MTVPPVHHEKVFEDAIESALIDAGWLKGSNDFYDHALGLNTQELLDFVRATQPKEWRRLVTAQAGDEAGAARRLAERVAKAIDDEGALEVLRHGVKDRGVLFRLAYFRPAHTVAADALEPYGKNILSVVRQFRYSAKMTDTLDLALFVNGIPVATAELKNPLTGQTVENAKRQYREDRDPQELLFARRALVHFAVDPDLVFVTTRLAGERTRFLPFNMGTAGPGKPGGAGNPDAPGVLGAADLGDPYGTGTPNDLDGTDDGSTYRTAYLWKRIWHPDTWLDLLRRFLHVDDEDVRKGKGRKPSPGKTHRLPLIFPRFHQWHAVQTLTGNARRYGAGHNYLVQHSAGSGKSNTIAWLAHALSGLHTPAALAGIDETALAKGYEPNQPVFDKVIVITDRVVLDRQLQETIYQFEHTPGVVRRIDQHSDQLAEALQGETAKVVITTLQKFPHVLQKIEGLRGRRFAVIVDEAHSSQSGEGAAALKRVLLKLGGGIASGTASEDTRGAAPSDATDAASTDDIDEDGDLLTASALARGRHDNLSYFAFTATPKGKTLTLFGVPGEDGKPRAFHTYSMRQAIEEGFILDVLKNYVTYATFWRLASTEPGDREVDRRKGQALLTRFAELHPTSMQQRAQIIVEHFRRHTAGRMGGRAKAMVVTRSREHAVRLGQAIRDHVTANGYSDCGTLIAFSQTLKVDGVEYTEARLNGFSERELPERFGYCRADDPSPGASEKAEYRILVVADKYQTGFDQPLLTTMYVDKKLAGVAAVQTLSRLNRTHRLKSQGDVFVLDFANEAEEIQEAFRPYYEGSATERIDPNLLYTREAAVLGHALLVESEMQALAEGYLRAERTSATRRELEKAHAELYRLTGPAVRRFVERQREDAENGGDAAEEFRGDLRGYVRLYGFLSQVVPYVDPDLERLYLFGRFLLNRLPRREDPAVDIGEIDLTHLRISLTGEHDISLPEAEEVTIPGPDGGGGAAPEPETASLRDLIAAFNDRYGLGLSEADQVWVEQQFREAAGADALRQAALVNDEANFGEVFADHLEKVVIDRHTGNTGLMQRFYDDSLFRSRITEIGRRQVYRMIRDSEGL</sequence>
<dbReference type="GO" id="GO:0005524">
    <property type="term" value="F:ATP binding"/>
    <property type="evidence" value="ECO:0007669"/>
    <property type="project" value="UniProtKB-KW"/>
</dbReference>
<feature type="domain" description="Helicase ATP-binding" evidence="2">
    <location>
        <begin position="330"/>
        <end position="565"/>
    </location>
</feature>
<dbReference type="GO" id="GO:0003677">
    <property type="term" value="F:DNA binding"/>
    <property type="evidence" value="ECO:0007669"/>
    <property type="project" value="UniProtKB-KW"/>
</dbReference>
<dbReference type="CDD" id="cd22332">
    <property type="entry name" value="HsdR_N"/>
    <property type="match status" value="1"/>
</dbReference>
<gene>
    <name evidence="3" type="ORF">HDA43_006130</name>
</gene>
<dbReference type="EMBL" id="JACCCO010000003">
    <property type="protein sequence ID" value="NYF43903.1"/>
    <property type="molecule type" value="Genomic_DNA"/>
</dbReference>
<dbReference type="PANTHER" id="PTHR42927:SF1">
    <property type="entry name" value="HELICASE SUPERFAMILY 1 AND 2 DOMAIN-CONTAINING PROTEIN"/>
    <property type="match status" value="1"/>
</dbReference>
<dbReference type="Pfam" id="PF04313">
    <property type="entry name" value="HSDR_N"/>
    <property type="match status" value="1"/>
</dbReference>
<dbReference type="Gene3D" id="3.40.50.300">
    <property type="entry name" value="P-loop containing nucleotide triphosphate hydrolases"/>
    <property type="match status" value="3"/>
</dbReference>
<dbReference type="Pfam" id="PF18766">
    <property type="entry name" value="SWI2_SNF2"/>
    <property type="match status" value="1"/>
</dbReference>
<evidence type="ECO:0000259" key="2">
    <source>
        <dbReference type="PROSITE" id="PS51192"/>
    </source>
</evidence>
<dbReference type="Gene3D" id="3.90.1570.50">
    <property type="match status" value="1"/>
</dbReference>
<dbReference type="Pfam" id="PF22679">
    <property type="entry name" value="T1R_D3-like"/>
    <property type="match status" value="1"/>
</dbReference>
<dbReference type="InterPro" id="IPR014001">
    <property type="entry name" value="Helicase_ATP-bd"/>
</dbReference>
<dbReference type="SUPFAM" id="SSF52540">
    <property type="entry name" value="P-loop containing nucleoside triphosphate hydrolases"/>
    <property type="match status" value="1"/>
</dbReference>
<dbReference type="RefSeq" id="WP_312873615.1">
    <property type="nucleotide sequence ID" value="NZ_JACCCO010000003.1"/>
</dbReference>
<dbReference type="AlphaFoldDB" id="A0A852V9G8"/>
<evidence type="ECO:0000256" key="1">
    <source>
        <dbReference type="SAM" id="MobiDB-lite"/>
    </source>
</evidence>
<dbReference type="InterPro" id="IPR027417">
    <property type="entry name" value="P-loop_NTPase"/>
</dbReference>
<dbReference type="PROSITE" id="PS51192">
    <property type="entry name" value="HELICASE_ATP_BIND_1"/>
    <property type="match status" value="1"/>
</dbReference>
<dbReference type="SMART" id="SM00487">
    <property type="entry name" value="DEXDc"/>
    <property type="match status" value="1"/>
</dbReference>
<dbReference type="Proteomes" id="UP000576393">
    <property type="component" value="Unassembled WGS sequence"/>
</dbReference>
<dbReference type="EC" id="3.1.21.3" evidence="3"/>
<protein>
    <submittedName>
        <fullName evidence="3">Type I restriction enzyme R subunit</fullName>
        <ecNumber evidence="3">3.1.21.3</ecNumber>
    </submittedName>
</protein>
<evidence type="ECO:0000313" key="4">
    <source>
        <dbReference type="Proteomes" id="UP000576393"/>
    </source>
</evidence>
<dbReference type="InterPro" id="IPR055180">
    <property type="entry name" value="HsdR_RecA-like_helicase_dom_2"/>
</dbReference>
<organism evidence="3 4">
    <name type="scientific">Streptosporangium sandarakinum</name>
    <dbReference type="NCBI Taxonomy" id="1260955"/>
    <lineage>
        <taxon>Bacteria</taxon>
        <taxon>Bacillati</taxon>
        <taxon>Actinomycetota</taxon>
        <taxon>Actinomycetes</taxon>
        <taxon>Streptosporangiales</taxon>
        <taxon>Streptosporangiaceae</taxon>
        <taxon>Streptosporangium</taxon>
    </lineage>
</organism>
<proteinExistence type="predicted"/>
<comment type="caution">
    <text evidence="3">The sequence shown here is derived from an EMBL/GenBank/DDBJ whole genome shotgun (WGS) entry which is preliminary data.</text>
</comment>
<keyword evidence="4" id="KW-1185">Reference proteome</keyword>
<name>A0A852V9G8_9ACTN</name>
<dbReference type="GO" id="GO:0009035">
    <property type="term" value="F:type I site-specific deoxyribonuclease activity"/>
    <property type="evidence" value="ECO:0007669"/>
    <property type="project" value="UniProtKB-EC"/>
</dbReference>
<dbReference type="InterPro" id="IPR007409">
    <property type="entry name" value="Restrct_endonuc_type1_HsdR_N"/>
</dbReference>
<feature type="region of interest" description="Disordered" evidence="1">
    <location>
        <begin position="495"/>
        <end position="519"/>
    </location>
</feature>
<keyword evidence="3" id="KW-0378">Hydrolase</keyword>
<accession>A0A852V9G8</accession>
<evidence type="ECO:0000313" key="3">
    <source>
        <dbReference type="EMBL" id="NYF43903.1"/>
    </source>
</evidence>
<feature type="compositionally biased region" description="Low complexity" evidence="1">
    <location>
        <begin position="503"/>
        <end position="513"/>
    </location>
</feature>
<dbReference type="InterPro" id="IPR040980">
    <property type="entry name" value="SWI2_SNF2"/>
</dbReference>
<dbReference type="GO" id="GO:0009307">
    <property type="term" value="P:DNA restriction-modification system"/>
    <property type="evidence" value="ECO:0007669"/>
    <property type="project" value="UniProtKB-KW"/>
</dbReference>
<dbReference type="PANTHER" id="PTHR42927">
    <property type="entry name" value="HELICASE SUPERFAMILY 1 AND 2 DOMAIN-CONTAINING PROTEIN"/>
    <property type="match status" value="1"/>
</dbReference>